<dbReference type="EMBL" id="LAOC01000001">
    <property type="protein sequence ID" value="KJV79215.1"/>
    <property type="molecule type" value="Genomic_DNA"/>
</dbReference>
<dbReference type="RefSeq" id="WP_014365515.1">
    <property type="nucleotide sequence ID" value="NZ_LAOC01000001.1"/>
</dbReference>
<sequence length="72" mass="8470">MPAEVLKREYNVGTIQQKSLPKIMALWPDPYYYNWIQKNKEYNNPDIDPQVMENIVLLCGEVSMDLPVNEKL</sequence>
<reference evidence="1 2" key="1">
    <citation type="submission" date="2015-01" db="EMBL/GenBank/DDBJ databases">
        <title>Genome Sequencing of Rickettsiales.</title>
        <authorList>
            <person name="Daugherty S.C."/>
            <person name="Su Q."/>
            <person name="Abolude K."/>
            <person name="Beier-Sexton M."/>
            <person name="Carlyon J.A."/>
            <person name="Carter R."/>
            <person name="Day N.P."/>
            <person name="Dumler S.J."/>
            <person name="Dyachenko V."/>
            <person name="Godinez A."/>
            <person name="Kurtti T.J."/>
            <person name="Lichay M."/>
            <person name="Mullins K.E."/>
            <person name="Ott S."/>
            <person name="Pappas-Brown V."/>
            <person name="Paris D.H."/>
            <person name="Patel P."/>
            <person name="Richards A.L."/>
            <person name="Sadzewicz L."/>
            <person name="Sears K."/>
            <person name="Seidman D."/>
            <person name="Sengamalay N."/>
            <person name="Stenos J."/>
            <person name="Tallon L.J."/>
            <person name="Vincent G."/>
            <person name="Fraser C.M."/>
            <person name="Munderloh U."/>
            <person name="Dunning-Hotopp J.C."/>
        </authorList>
    </citation>
    <scope>NUCLEOTIDE SEQUENCE [LARGE SCALE GENOMIC DNA]</scope>
    <source>
        <strain evidence="1 2">Ect</strain>
    </source>
</reference>
<gene>
    <name evidence="1" type="ORF">RMAECT_0146</name>
</gene>
<accession>A0A0F3PFS2</accession>
<dbReference type="PATRIC" id="fig|1359199.3.peg.137"/>
<evidence type="ECO:0000313" key="2">
    <source>
        <dbReference type="Proteomes" id="UP000033591"/>
    </source>
</evidence>
<proteinExistence type="predicted"/>
<dbReference type="Proteomes" id="UP000033591">
    <property type="component" value="Unassembled WGS sequence"/>
</dbReference>
<evidence type="ECO:0000313" key="1">
    <source>
        <dbReference type="EMBL" id="KJV79215.1"/>
    </source>
</evidence>
<comment type="caution">
    <text evidence="1">The sequence shown here is derived from an EMBL/GenBank/DDBJ whole genome shotgun (WGS) entry which is preliminary data.</text>
</comment>
<dbReference type="AlphaFoldDB" id="A0A0F3PFS2"/>
<protein>
    <submittedName>
        <fullName evidence="1">Uncharacterized protein</fullName>
    </submittedName>
</protein>
<organism evidence="1 2">
    <name type="scientific">Rickettsia rhipicephali str. Ect</name>
    <dbReference type="NCBI Taxonomy" id="1359199"/>
    <lineage>
        <taxon>Bacteria</taxon>
        <taxon>Pseudomonadati</taxon>
        <taxon>Pseudomonadota</taxon>
        <taxon>Alphaproteobacteria</taxon>
        <taxon>Rickettsiales</taxon>
        <taxon>Rickettsiaceae</taxon>
        <taxon>Rickettsieae</taxon>
        <taxon>Rickettsia</taxon>
        <taxon>spotted fever group</taxon>
    </lineage>
</organism>
<name>A0A0F3PFS2_RICRH</name>